<dbReference type="Proteomes" id="UP000278440">
    <property type="component" value="Unassembled WGS sequence"/>
</dbReference>
<gene>
    <name evidence="3" type="ORF">DFJ68_1321</name>
    <name evidence="2" type="ORF">FHW14_003332</name>
</gene>
<evidence type="ECO:0000313" key="5">
    <source>
        <dbReference type="Proteomes" id="UP000590811"/>
    </source>
</evidence>
<evidence type="ECO:0000313" key="2">
    <source>
        <dbReference type="EMBL" id="MBB2988143.1"/>
    </source>
</evidence>
<evidence type="ECO:0000313" key="3">
    <source>
        <dbReference type="EMBL" id="RKT77889.1"/>
    </source>
</evidence>
<reference evidence="2 5" key="2">
    <citation type="submission" date="2020-08" db="EMBL/GenBank/DDBJ databases">
        <title>Genomic Encyclopedia of Type Strains, Phase IV (KMG-V): Genome sequencing to study the core and pangenomes of soil and plant-associated prokaryotes.</title>
        <authorList>
            <person name="Whitman W."/>
        </authorList>
    </citation>
    <scope>NUCLEOTIDE SEQUENCE [LARGE SCALE GENOMIC DNA]</scope>
    <source>
        <strain evidence="2 5">B3ACCR2</strain>
    </source>
</reference>
<proteinExistence type="predicted"/>
<protein>
    <submittedName>
        <fullName evidence="3">Uncharacterized protein</fullName>
    </submittedName>
</protein>
<comment type="caution">
    <text evidence="3">The sequence shown here is derived from an EMBL/GenBank/DDBJ whole genome shotgun (WGS) entry which is preliminary data.</text>
</comment>
<reference evidence="3 4" key="1">
    <citation type="submission" date="2018-10" db="EMBL/GenBank/DDBJ databases">
        <title>Sequencing the genomes of 1000 actinobacteria strains.</title>
        <authorList>
            <person name="Klenk H.-P."/>
        </authorList>
    </citation>
    <scope>NUCLEOTIDE SEQUENCE [LARGE SCALE GENOMIC DNA]</scope>
    <source>
        <strain evidence="3 4">DSM 44267</strain>
    </source>
</reference>
<keyword evidence="4" id="KW-1185">Reference proteome</keyword>
<dbReference type="AlphaFoldDB" id="A0A495XWT8"/>
<name>A0A495XWT8_9MICO</name>
<dbReference type="Proteomes" id="UP000590811">
    <property type="component" value="Unassembled WGS sequence"/>
</dbReference>
<dbReference type="EMBL" id="JACHVT010000008">
    <property type="protein sequence ID" value="MBB2988143.1"/>
    <property type="molecule type" value="Genomic_DNA"/>
</dbReference>
<accession>A0A495XWT8</accession>
<organism evidence="3 4">
    <name type="scientific">Terracoccus luteus</name>
    <dbReference type="NCBI Taxonomy" id="53356"/>
    <lineage>
        <taxon>Bacteria</taxon>
        <taxon>Bacillati</taxon>
        <taxon>Actinomycetota</taxon>
        <taxon>Actinomycetes</taxon>
        <taxon>Micrococcales</taxon>
        <taxon>Intrasporangiaceae</taxon>
        <taxon>Terracoccus</taxon>
    </lineage>
</organism>
<dbReference type="EMBL" id="RBXT01000001">
    <property type="protein sequence ID" value="RKT77889.1"/>
    <property type="molecule type" value="Genomic_DNA"/>
</dbReference>
<dbReference type="RefSeq" id="WP_147431523.1">
    <property type="nucleotide sequence ID" value="NZ_JACHVT010000008.1"/>
</dbReference>
<feature type="region of interest" description="Disordered" evidence="1">
    <location>
        <begin position="28"/>
        <end position="47"/>
    </location>
</feature>
<evidence type="ECO:0000256" key="1">
    <source>
        <dbReference type="SAM" id="MobiDB-lite"/>
    </source>
</evidence>
<sequence>MTTASRHIVHSPPLSLRRLLLGLTRHRTSTAARHEAPRATPARPAPVVWHAFDDDEWVPDSASRHRPTPGSRR</sequence>
<evidence type="ECO:0000313" key="4">
    <source>
        <dbReference type="Proteomes" id="UP000278440"/>
    </source>
</evidence>